<dbReference type="Proteomes" id="UP001245561">
    <property type="component" value="Unassembled WGS sequence"/>
</dbReference>
<dbReference type="AlphaFoldDB" id="A0AAW8TMS8"/>
<evidence type="ECO:0000313" key="1">
    <source>
        <dbReference type="EMBL" id="MDT2637967.1"/>
    </source>
</evidence>
<comment type="caution">
    <text evidence="1">The sequence shown here is derived from an EMBL/GenBank/DDBJ whole genome shotgun (WGS) entry which is preliminary data.</text>
</comment>
<name>A0AAW8TMS8_9ENTE</name>
<reference evidence="1" key="1">
    <citation type="submission" date="2023-03" db="EMBL/GenBank/DDBJ databases">
        <authorList>
            <person name="Shen W."/>
            <person name="Cai J."/>
        </authorList>
    </citation>
    <scope>NUCLEOTIDE SEQUENCE</scope>
    <source>
        <strain evidence="1">P55-2</strain>
    </source>
</reference>
<organism evidence="1 2">
    <name type="scientific">Enterococcus dongliensis</name>
    <dbReference type="NCBI Taxonomy" id="2559925"/>
    <lineage>
        <taxon>Bacteria</taxon>
        <taxon>Bacillati</taxon>
        <taxon>Bacillota</taxon>
        <taxon>Bacilli</taxon>
        <taxon>Lactobacillales</taxon>
        <taxon>Enterococcaceae</taxon>
        <taxon>Enterococcus</taxon>
    </lineage>
</organism>
<sequence length="67" mass="8083">MRHYWYISLSGKYPRRSMSVQIAKRYTIVELTDEATPNEIDQCKLVLVGIGWFTDKHIQENIKRWLR</sequence>
<accession>A0AAW8TMS8</accession>
<dbReference type="RefSeq" id="WP_311928605.1">
    <property type="nucleotide sequence ID" value="NZ_JARPYT010000016.1"/>
</dbReference>
<proteinExistence type="predicted"/>
<gene>
    <name evidence="1" type="ORF">P7D36_10725</name>
</gene>
<evidence type="ECO:0000313" key="2">
    <source>
        <dbReference type="Proteomes" id="UP001245561"/>
    </source>
</evidence>
<protein>
    <submittedName>
        <fullName evidence="1">Uncharacterized protein</fullName>
    </submittedName>
</protein>
<dbReference type="EMBL" id="JARPYT010000016">
    <property type="protein sequence ID" value="MDT2637967.1"/>
    <property type="molecule type" value="Genomic_DNA"/>
</dbReference>